<keyword evidence="1" id="KW-0472">Membrane</keyword>
<dbReference type="Proteomes" id="UP000178187">
    <property type="component" value="Unassembled WGS sequence"/>
</dbReference>
<keyword evidence="1" id="KW-1133">Transmembrane helix</keyword>
<dbReference type="EMBL" id="MHFR01000068">
    <property type="protein sequence ID" value="OGW95182.1"/>
    <property type="molecule type" value="Genomic_DNA"/>
</dbReference>
<dbReference type="Gene3D" id="3.30.420.40">
    <property type="match status" value="2"/>
</dbReference>
<dbReference type="Pfam" id="PF05137">
    <property type="entry name" value="PilN"/>
    <property type="match status" value="1"/>
</dbReference>
<dbReference type="Gene3D" id="3.30.1490.300">
    <property type="match status" value="1"/>
</dbReference>
<keyword evidence="1" id="KW-0812">Transmembrane</keyword>
<gene>
    <name evidence="2" type="ORF">A3G33_04435</name>
</gene>
<comment type="caution">
    <text evidence="2">The sequence shown here is derived from an EMBL/GenBank/DDBJ whole genome shotgun (WGS) entry which is preliminary data.</text>
</comment>
<evidence type="ECO:0000256" key="1">
    <source>
        <dbReference type="SAM" id="Phobius"/>
    </source>
</evidence>
<reference evidence="2 3" key="1">
    <citation type="journal article" date="2016" name="Nat. Commun.">
        <title>Thousands of microbial genomes shed light on interconnected biogeochemical processes in an aquifer system.</title>
        <authorList>
            <person name="Anantharaman K."/>
            <person name="Brown C.T."/>
            <person name="Hug L.A."/>
            <person name="Sharon I."/>
            <person name="Castelle C.J."/>
            <person name="Probst A.J."/>
            <person name="Thomas B.C."/>
            <person name="Singh A."/>
            <person name="Wilkins M.J."/>
            <person name="Karaoz U."/>
            <person name="Brodie E.L."/>
            <person name="Williams K.H."/>
            <person name="Hubbard S.S."/>
            <person name="Banfield J.F."/>
        </authorList>
    </citation>
    <scope>NUCLEOTIDE SEQUENCE [LARGE SCALE GENOMIC DNA]</scope>
</reference>
<organism evidence="2 3">
    <name type="scientific">Candidatus Danuiimicrobium aquiferis</name>
    <dbReference type="NCBI Taxonomy" id="1801832"/>
    <lineage>
        <taxon>Bacteria</taxon>
        <taxon>Pseudomonadati</taxon>
        <taxon>Candidatus Omnitrophota</taxon>
        <taxon>Candidatus Danuiimicrobium</taxon>
    </lineage>
</organism>
<dbReference type="InterPro" id="IPR007813">
    <property type="entry name" value="PilN"/>
</dbReference>
<dbReference type="AlphaFoldDB" id="A0A1G1KQS4"/>
<evidence type="ECO:0000313" key="3">
    <source>
        <dbReference type="Proteomes" id="UP000178187"/>
    </source>
</evidence>
<name>A0A1G1KQS4_9BACT</name>
<protein>
    <submittedName>
        <fullName evidence="2">Uncharacterized protein</fullName>
    </submittedName>
</protein>
<feature type="transmembrane region" description="Helical" evidence="1">
    <location>
        <begin position="316"/>
        <end position="339"/>
    </location>
</feature>
<sequence>MLIGKKGSIFGISYFHGDELHVVFIDHAHGQTRVIGKETISVRSSENLSAADHTLVEFRKRILSYRARIQSWVHLVFRNVSIVKVFPVPQVPETELDQAITNRVHAEIPYLSEEVILHQVLQEAQQGKESQVLLFGVSKGVLGEQLKRLEAFGVIPDRVVLSTEALGWLYRTKVFPEENPKDLVLMVYFFNGHVELLFFEDHVLLQSRWLSQEANQGVGMQESIRATIAAFQREWHRKPEQIYVAGLSSSNAEAMSSDPSYSVKVMMEDSNQEGHPPALFNAVIESISSDEIFDYTLSSYKEVRDQKSRVVGRSKIASSVFCLTAALLLLALVQVGIVFGQISWFQFRTGTFSADVKEIKKMHQEAVAIVDFYEKKALPIETVASLREAISTEMLLREVEYDFDKRTISVRGIAPDQALVDQFIAKLEQGGFYEKLKLERIQAEQSDQAKTVFDFSFEGHIKVTSESN</sequence>
<evidence type="ECO:0000313" key="2">
    <source>
        <dbReference type="EMBL" id="OGW95182.1"/>
    </source>
</evidence>
<accession>A0A1G1KQS4</accession>
<proteinExistence type="predicted"/>